<dbReference type="Proteomes" id="UP000240912">
    <property type="component" value="Unassembled WGS sequence"/>
</dbReference>
<dbReference type="SUPFAM" id="SSF50156">
    <property type="entry name" value="PDZ domain-like"/>
    <property type="match status" value="1"/>
</dbReference>
<dbReference type="GO" id="GO:0006508">
    <property type="term" value="P:proteolysis"/>
    <property type="evidence" value="ECO:0007669"/>
    <property type="project" value="InterPro"/>
</dbReference>
<accession>A0A2T3HN76</accession>
<evidence type="ECO:0000259" key="1">
    <source>
        <dbReference type="SMART" id="SM00245"/>
    </source>
</evidence>
<dbReference type="GO" id="GO:0007165">
    <property type="term" value="P:signal transduction"/>
    <property type="evidence" value="ECO:0007669"/>
    <property type="project" value="TreeGrafter"/>
</dbReference>
<proteinExistence type="predicted"/>
<dbReference type="OrthoDB" id="5379939at2"/>
<dbReference type="Gene3D" id="3.90.226.10">
    <property type="entry name" value="2-enoyl-CoA Hydratase, Chain A, domain 1"/>
    <property type="match status" value="1"/>
</dbReference>
<dbReference type="GO" id="GO:0008236">
    <property type="term" value="F:serine-type peptidase activity"/>
    <property type="evidence" value="ECO:0007669"/>
    <property type="project" value="InterPro"/>
</dbReference>
<gene>
    <name evidence="2" type="ORF">C7T94_03875</name>
</gene>
<dbReference type="PANTHER" id="PTHR32060">
    <property type="entry name" value="TAIL-SPECIFIC PROTEASE"/>
    <property type="match status" value="1"/>
</dbReference>
<keyword evidence="3" id="KW-1185">Reference proteome</keyword>
<dbReference type="GO" id="GO:0004175">
    <property type="term" value="F:endopeptidase activity"/>
    <property type="evidence" value="ECO:0007669"/>
    <property type="project" value="TreeGrafter"/>
</dbReference>
<dbReference type="GO" id="GO:0030288">
    <property type="term" value="C:outer membrane-bounded periplasmic space"/>
    <property type="evidence" value="ECO:0007669"/>
    <property type="project" value="TreeGrafter"/>
</dbReference>
<dbReference type="InterPro" id="IPR005151">
    <property type="entry name" value="Tail-specific_protease"/>
</dbReference>
<dbReference type="InterPro" id="IPR029045">
    <property type="entry name" value="ClpP/crotonase-like_dom_sf"/>
</dbReference>
<reference evidence="2 3" key="1">
    <citation type="submission" date="2018-03" db="EMBL/GenBank/DDBJ databases">
        <authorList>
            <person name="Keele B.F."/>
        </authorList>
    </citation>
    <scope>NUCLEOTIDE SEQUENCE [LARGE SCALE GENOMIC DNA]</scope>
    <source>
        <strain evidence="2 3">YL28-9</strain>
    </source>
</reference>
<dbReference type="SUPFAM" id="SSF52096">
    <property type="entry name" value="ClpP/crotonase"/>
    <property type="match status" value="1"/>
</dbReference>
<organism evidence="2 3">
    <name type="scientific">Pedobacter yulinensis</name>
    <dbReference type="NCBI Taxonomy" id="2126353"/>
    <lineage>
        <taxon>Bacteria</taxon>
        <taxon>Pseudomonadati</taxon>
        <taxon>Bacteroidota</taxon>
        <taxon>Sphingobacteriia</taxon>
        <taxon>Sphingobacteriales</taxon>
        <taxon>Sphingobacteriaceae</taxon>
        <taxon>Pedobacter</taxon>
    </lineage>
</organism>
<evidence type="ECO:0000313" key="2">
    <source>
        <dbReference type="EMBL" id="PST83894.1"/>
    </source>
</evidence>
<dbReference type="SMART" id="SM00245">
    <property type="entry name" value="TSPc"/>
    <property type="match status" value="1"/>
</dbReference>
<dbReference type="AlphaFoldDB" id="A0A2T3HN76"/>
<sequence>MKYIAFIWVLITAGIAHGYAQTNELAQRWHLSRKSGVAKVTFDKYKGTVSQIKTAGKSKLLLRKSLKFDQKAEGLLHSKVTFQGNIKTGDTCIYMAQVFKGSKPVAATSWPVQFSQDKSAVSGNLYFPERVDSIVLSIVTAGKVDARLSDFSAVILQGPALKDYSTKLNELARNASNTTKLRNLGMIWGELKYRYPAQDWDRILLDALEPAFNQNPSELAFEKSISFLLKQIDFKQRHKWEKPDSGLMALSGLLEGKNERARIQQALSHVSVDSSTYFIPPTDERPVPIFQEKNPDRNPVPEIRSRLLFLFRYWNIIDKFYPYKKSLLPNWTQRLQEFIPKMILATSERLYAGCLMELNASIGDGHAAIPISFINFGETMYDRKYTVVPAKYSIAPDSKIIVSEIDPAFAKLSGIQTNDVIVRVNGIRLDSLARALKKYIGHPHEAVKNVYLQQSRWLNVIPFSGKSLEIVYRHEGEERTKVLDWSAATFQTYGEFIFSSLMRQKQAAANKTLTYFPKQRLLLLKPDQWNEALADSAARAFAETDHLVIDCRVYPDWQFLKFVEKILADNRPLVRYRYCSKVPGRFETQIQYAAADGQSFEKEIYVLISEESESRSELLAMMLKSGASRCKLIGRRTAGADGDVASIPPIGNQKILFRFSAVGVEFPDGKQTQQTGINPDIHVADSASNTDEIFNEVFKRVN</sequence>
<feature type="domain" description="Tail specific protease" evidence="1">
    <location>
        <begin position="494"/>
        <end position="684"/>
    </location>
</feature>
<dbReference type="PANTHER" id="PTHR32060:SF30">
    <property type="entry name" value="CARBOXY-TERMINAL PROCESSING PROTEASE CTPA"/>
    <property type="match status" value="1"/>
</dbReference>
<dbReference type="RefSeq" id="WP_107213803.1">
    <property type="nucleotide sequence ID" value="NZ_KZ686268.1"/>
</dbReference>
<dbReference type="EMBL" id="PYLS01000004">
    <property type="protein sequence ID" value="PST83894.1"/>
    <property type="molecule type" value="Genomic_DNA"/>
</dbReference>
<dbReference type="Pfam" id="PF03572">
    <property type="entry name" value="Peptidase_S41"/>
    <property type="match status" value="1"/>
</dbReference>
<name>A0A2T3HN76_9SPHI</name>
<evidence type="ECO:0000313" key="3">
    <source>
        <dbReference type="Proteomes" id="UP000240912"/>
    </source>
</evidence>
<comment type="caution">
    <text evidence="2">The sequence shown here is derived from an EMBL/GenBank/DDBJ whole genome shotgun (WGS) entry which is preliminary data.</text>
</comment>
<dbReference type="InterPro" id="IPR036034">
    <property type="entry name" value="PDZ_sf"/>
</dbReference>
<protein>
    <recommendedName>
        <fullName evidence="1">Tail specific protease domain-containing protein</fullName>
    </recommendedName>
</protein>